<dbReference type="NCBIfam" id="TIGR02532">
    <property type="entry name" value="IV_pilin_GFxxxE"/>
    <property type="match status" value="1"/>
</dbReference>
<keyword evidence="2" id="KW-1133">Transmembrane helix</keyword>
<dbReference type="Gene3D" id="3.30.700.10">
    <property type="entry name" value="Glycoprotein, Type 4 Pilin"/>
    <property type="match status" value="1"/>
</dbReference>
<evidence type="ECO:0000256" key="1">
    <source>
        <dbReference type="SAM" id="MobiDB-lite"/>
    </source>
</evidence>
<name>A0A517VDK1_9PLAN</name>
<dbReference type="AlphaFoldDB" id="A0A517VDK1"/>
<dbReference type="RefSeq" id="WP_145227665.1">
    <property type="nucleotide sequence ID" value="NZ_CP036343.1"/>
</dbReference>
<dbReference type="EMBL" id="CP036343">
    <property type="protein sequence ID" value="QDT91080.1"/>
    <property type="molecule type" value="Genomic_DNA"/>
</dbReference>
<protein>
    <submittedName>
        <fullName evidence="4">Type II secretion system protein G</fullName>
    </submittedName>
</protein>
<keyword evidence="5" id="KW-1185">Reference proteome</keyword>
<dbReference type="Pfam" id="PF07596">
    <property type="entry name" value="SBP_bac_10"/>
    <property type="match status" value="1"/>
</dbReference>
<evidence type="ECO:0000259" key="3">
    <source>
        <dbReference type="Pfam" id="PF07596"/>
    </source>
</evidence>
<keyword evidence="2" id="KW-0472">Membrane</keyword>
<dbReference type="KEGG" id="gax:Pan161_27350"/>
<reference evidence="4 5" key="1">
    <citation type="submission" date="2019-02" db="EMBL/GenBank/DDBJ databases">
        <title>Deep-cultivation of Planctomycetes and their phenomic and genomic characterization uncovers novel biology.</title>
        <authorList>
            <person name="Wiegand S."/>
            <person name="Jogler M."/>
            <person name="Boedeker C."/>
            <person name="Pinto D."/>
            <person name="Vollmers J."/>
            <person name="Rivas-Marin E."/>
            <person name="Kohn T."/>
            <person name="Peeters S.H."/>
            <person name="Heuer A."/>
            <person name="Rast P."/>
            <person name="Oberbeckmann S."/>
            <person name="Bunk B."/>
            <person name="Jeske O."/>
            <person name="Meyerdierks A."/>
            <person name="Storesund J.E."/>
            <person name="Kallscheuer N."/>
            <person name="Luecker S."/>
            <person name="Lage O.M."/>
            <person name="Pohl T."/>
            <person name="Merkel B.J."/>
            <person name="Hornburger P."/>
            <person name="Mueller R.-W."/>
            <person name="Bruemmer F."/>
            <person name="Labrenz M."/>
            <person name="Spormann A.M."/>
            <person name="Op den Camp H."/>
            <person name="Overmann J."/>
            <person name="Amann R."/>
            <person name="Jetten M.S.M."/>
            <person name="Mascher T."/>
            <person name="Medema M.H."/>
            <person name="Devos D.P."/>
            <person name="Kaster A.-K."/>
            <person name="Ovreas L."/>
            <person name="Rohde M."/>
            <person name="Galperin M.Y."/>
            <person name="Jogler C."/>
        </authorList>
    </citation>
    <scope>NUCLEOTIDE SEQUENCE [LARGE SCALE GENOMIC DNA]</scope>
    <source>
        <strain evidence="4 5">Pan161</strain>
    </source>
</reference>
<dbReference type="InterPro" id="IPR011453">
    <property type="entry name" value="DUF1559"/>
</dbReference>
<dbReference type="PANTHER" id="PTHR30093">
    <property type="entry name" value="GENERAL SECRETION PATHWAY PROTEIN G"/>
    <property type="match status" value="1"/>
</dbReference>
<evidence type="ECO:0000313" key="4">
    <source>
        <dbReference type="EMBL" id="QDT91080.1"/>
    </source>
</evidence>
<proteinExistence type="predicted"/>
<evidence type="ECO:0000256" key="2">
    <source>
        <dbReference type="SAM" id="Phobius"/>
    </source>
</evidence>
<dbReference type="InterPro" id="IPR045584">
    <property type="entry name" value="Pilin-like"/>
</dbReference>
<evidence type="ECO:0000313" key="5">
    <source>
        <dbReference type="Proteomes" id="UP000316855"/>
    </source>
</evidence>
<feature type="region of interest" description="Disordered" evidence="1">
    <location>
        <begin position="147"/>
        <end position="169"/>
    </location>
</feature>
<keyword evidence="2" id="KW-0812">Transmembrane</keyword>
<dbReference type="PROSITE" id="PS00409">
    <property type="entry name" value="PROKAR_NTER_METHYL"/>
    <property type="match status" value="1"/>
</dbReference>
<dbReference type="Proteomes" id="UP000316855">
    <property type="component" value="Chromosome"/>
</dbReference>
<dbReference type="PANTHER" id="PTHR30093:SF2">
    <property type="entry name" value="TYPE II SECRETION SYSTEM PROTEIN H"/>
    <property type="match status" value="1"/>
</dbReference>
<feature type="transmembrane region" description="Helical" evidence="2">
    <location>
        <begin position="12"/>
        <end position="37"/>
    </location>
</feature>
<dbReference type="InterPro" id="IPR012902">
    <property type="entry name" value="N_methyl_site"/>
</dbReference>
<dbReference type="Pfam" id="PF07963">
    <property type="entry name" value="N_methyl"/>
    <property type="match status" value="1"/>
</dbReference>
<feature type="domain" description="DUF1559" evidence="3">
    <location>
        <begin position="38"/>
        <end position="297"/>
    </location>
</feature>
<dbReference type="NCBIfam" id="TIGR04294">
    <property type="entry name" value="pre_pil_HX9DG"/>
    <property type="match status" value="1"/>
</dbReference>
<gene>
    <name evidence="4" type="primary">xcpT_21</name>
    <name evidence="4" type="ORF">Pan161_27350</name>
</gene>
<dbReference type="OrthoDB" id="249131at2"/>
<dbReference type="SUPFAM" id="SSF54523">
    <property type="entry name" value="Pili subunits"/>
    <property type="match status" value="1"/>
</dbReference>
<organism evidence="4 5">
    <name type="scientific">Gimesia algae</name>
    <dbReference type="NCBI Taxonomy" id="2527971"/>
    <lineage>
        <taxon>Bacteria</taxon>
        <taxon>Pseudomonadati</taxon>
        <taxon>Planctomycetota</taxon>
        <taxon>Planctomycetia</taxon>
        <taxon>Planctomycetales</taxon>
        <taxon>Planctomycetaceae</taxon>
        <taxon>Gimesia</taxon>
    </lineage>
</organism>
<accession>A0A517VDK1</accession>
<dbReference type="InterPro" id="IPR027558">
    <property type="entry name" value="Pre_pil_HX9DG_C"/>
</dbReference>
<sequence>MLFTHIPPRRRSGFTLIELLVVIAIIAILIALLLPAVQQAREAARRSTCKNNLKQLAIGLHNYHDTHDVLPFGWDQRGAAWSAMILPAIEQGNLYDTLIFQESGDGNWDSGSANTTAASTYLPVFNCPSAPLQKHYNFNNIPQRAPGTYLGNAGSESSSDDDSTKVSGSKSLEEVIQNGMFYACSCVSFRDVKDGTSNTFIIGETQTDLDFGKDGQSMDHWNIGSPQTDPCGCNNGTGGSEFSEFVGTTYPRMNARRTDPSVSGHLMELSFGSWHSGGGHMAYADGSVHFISENIDKTIYQALSTRFGREVTSN</sequence>